<organism evidence="2 3">
    <name type="scientific">Albidovulum sediminicola</name>
    <dbReference type="NCBI Taxonomy" id="2984331"/>
    <lineage>
        <taxon>Bacteria</taxon>
        <taxon>Pseudomonadati</taxon>
        <taxon>Pseudomonadota</taxon>
        <taxon>Alphaproteobacteria</taxon>
        <taxon>Rhodobacterales</taxon>
        <taxon>Paracoccaceae</taxon>
        <taxon>Albidovulum</taxon>
    </lineage>
</organism>
<dbReference type="EMBL" id="JAOWLA010000010">
    <property type="protein sequence ID" value="MCV2865353.1"/>
    <property type="molecule type" value="Genomic_DNA"/>
</dbReference>
<dbReference type="InterPro" id="IPR036249">
    <property type="entry name" value="Thioredoxin-like_sf"/>
</dbReference>
<accession>A0ABT2Z2M6</accession>
<comment type="caution">
    <text evidence="2">The sequence shown here is derived from an EMBL/GenBank/DDBJ whole genome shotgun (WGS) entry which is preliminary data.</text>
</comment>
<dbReference type="PANTHER" id="PTHR36057">
    <property type="match status" value="1"/>
</dbReference>
<dbReference type="Pfam" id="PF06764">
    <property type="entry name" value="DUF1223"/>
    <property type="match status" value="1"/>
</dbReference>
<name>A0ABT2Z2M6_9RHOB</name>
<dbReference type="SUPFAM" id="SSF52833">
    <property type="entry name" value="Thioredoxin-like"/>
    <property type="match status" value="1"/>
</dbReference>
<gene>
    <name evidence="2" type="ORF">OE647_11515</name>
</gene>
<evidence type="ECO:0000256" key="1">
    <source>
        <dbReference type="SAM" id="SignalP"/>
    </source>
</evidence>
<dbReference type="InterPro" id="IPR010634">
    <property type="entry name" value="DUF1223"/>
</dbReference>
<protein>
    <submittedName>
        <fullName evidence="2">DUF1223 domain-containing protein</fullName>
    </submittedName>
</protein>
<dbReference type="RefSeq" id="WP_263721875.1">
    <property type="nucleotide sequence ID" value="NZ_JAOWLA010000010.1"/>
</dbReference>
<dbReference type="Proteomes" id="UP001652503">
    <property type="component" value="Unassembled WGS sequence"/>
</dbReference>
<sequence length="234" mass="25166">MRLLLSIAFCLLSGLCLPSSSGAGESPVVIELYTSQGCSSCPPADALLQSMAGRSDVLPLALHVDYWDYIGWKDTFGQAKFADRQRAYARKAGVRMIYTPQMIVGGMDHVVGVRAGALDKAVRRLSGIPDPVSLQLERSGDAVSVTARAQATVPQDMVVQLVRVRPTATVAIDRGENAGRSITYSHIVTDWTAVGKWDGREPFHRRLKIAGPEEVVVIVQATGPGRILAAAVLR</sequence>
<feature type="signal peptide" evidence="1">
    <location>
        <begin position="1"/>
        <end position="23"/>
    </location>
</feature>
<evidence type="ECO:0000313" key="3">
    <source>
        <dbReference type="Proteomes" id="UP001652503"/>
    </source>
</evidence>
<keyword evidence="1" id="KW-0732">Signal</keyword>
<reference evidence="2 3" key="1">
    <citation type="submission" date="2022-10" db="EMBL/GenBank/DDBJ databases">
        <title>Defluviimonas sp. nov., isolated from ocean surface water.</title>
        <authorList>
            <person name="He W."/>
            <person name="Wang L."/>
            <person name="Zhang D.-F."/>
        </authorList>
    </citation>
    <scope>NUCLEOTIDE SEQUENCE [LARGE SCALE GENOMIC DNA]</scope>
    <source>
        <strain evidence="2 3">WL0075</strain>
    </source>
</reference>
<evidence type="ECO:0000313" key="2">
    <source>
        <dbReference type="EMBL" id="MCV2865353.1"/>
    </source>
</evidence>
<feature type="chain" id="PRO_5045209169" evidence="1">
    <location>
        <begin position="24"/>
        <end position="234"/>
    </location>
</feature>
<proteinExistence type="predicted"/>
<keyword evidence="3" id="KW-1185">Reference proteome</keyword>
<dbReference type="PANTHER" id="PTHR36057:SF1">
    <property type="entry name" value="LIPOPROTEIN LIPID ATTACHMENT SITE-LIKE PROTEIN, PUTATIVE (DUF1223)-RELATED"/>
    <property type="match status" value="1"/>
</dbReference>